<dbReference type="PANTHER" id="PTHR20935">
    <property type="entry name" value="PHOSPHOGLYCERATE MUTASE-RELATED"/>
    <property type="match status" value="1"/>
</dbReference>
<dbReference type="SMART" id="SM00855">
    <property type="entry name" value="PGAM"/>
    <property type="match status" value="1"/>
</dbReference>
<gene>
    <name evidence="2" type="ORF">IM787_05275</name>
</gene>
<accession>A0ABR9S1P7</accession>
<dbReference type="Pfam" id="PF00300">
    <property type="entry name" value="His_Phos_1"/>
    <property type="match status" value="1"/>
</dbReference>
<dbReference type="Gene3D" id="3.40.50.1240">
    <property type="entry name" value="Phosphoglycerate mutase-like"/>
    <property type="match status" value="1"/>
</dbReference>
<dbReference type="RefSeq" id="WP_193675606.1">
    <property type="nucleotide sequence ID" value="NZ_JADDIV010000002.1"/>
</dbReference>
<name>A0ABR9S1P7_9BURK</name>
<dbReference type="CDD" id="cd07067">
    <property type="entry name" value="HP_PGM_like"/>
    <property type="match status" value="1"/>
</dbReference>
<dbReference type="EMBL" id="JADDIV010000002">
    <property type="protein sequence ID" value="MBE7366962.1"/>
    <property type="molecule type" value="Genomic_DNA"/>
</dbReference>
<sequence>MGTLYLVRHGQASFGAADYDQLSELGHRQSVRLGEYFAGRGVHFDGLIAGTLRRHKQTLEGILQGMNRAGEHLAWEGLNEYDSEALIATVHPDKLEKPTSPELYRHHFRLLRDAMAQWMAGATSPRGMPTYAQFVAGVSGALDHVRANHYGQNVLVVTSGGPISTAVGHVLRTPPETTIELNLRIRNTAITEFAFTPKRHMLLTFNGIPHLDAAQYRDWVTFT</sequence>
<protein>
    <submittedName>
        <fullName evidence="2">Histidine phosphatase family protein</fullName>
    </submittedName>
</protein>
<dbReference type="SUPFAM" id="SSF53254">
    <property type="entry name" value="Phosphoglycerate mutase-like"/>
    <property type="match status" value="1"/>
</dbReference>
<evidence type="ECO:0000313" key="3">
    <source>
        <dbReference type="Proteomes" id="UP000806285"/>
    </source>
</evidence>
<reference evidence="2 3" key="1">
    <citation type="submission" date="2020-10" db="EMBL/GenBank/DDBJ databases">
        <title>Ramlibacter sp. HM2 16S ribosomal RNA gene Genome sequencing and assembly.</title>
        <authorList>
            <person name="Kang M."/>
        </authorList>
    </citation>
    <scope>NUCLEOTIDE SEQUENCE [LARGE SCALE GENOMIC DNA]</scope>
    <source>
        <strain evidence="2 3">HM2</strain>
    </source>
</reference>
<keyword evidence="3" id="KW-1185">Reference proteome</keyword>
<dbReference type="InterPro" id="IPR013078">
    <property type="entry name" value="His_Pase_superF_clade-1"/>
</dbReference>
<proteinExistence type="predicted"/>
<evidence type="ECO:0000313" key="2">
    <source>
        <dbReference type="EMBL" id="MBE7366962.1"/>
    </source>
</evidence>
<dbReference type="Proteomes" id="UP000806285">
    <property type="component" value="Unassembled WGS sequence"/>
</dbReference>
<keyword evidence="1" id="KW-0378">Hydrolase</keyword>
<dbReference type="InterPro" id="IPR029033">
    <property type="entry name" value="His_PPase_superfam"/>
</dbReference>
<organism evidence="2 3">
    <name type="scientific">Ramlibacter pallidus</name>
    <dbReference type="NCBI Taxonomy" id="2780087"/>
    <lineage>
        <taxon>Bacteria</taxon>
        <taxon>Pseudomonadati</taxon>
        <taxon>Pseudomonadota</taxon>
        <taxon>Betaproteobacteria</taxon>
        <taxon>Burkholderiales</taxon>
        <taxon>Comamonadaceae</taxon>
        <taxon>Ramlibacter</taxon>
    </lineage>
</organism>
<dbReference type="InterPro" id="IPR051021">
    <property type="entry name" value="Mito_Ser/Thr_phosphatase"/>
</dbReference>
<comment type="caution">
    <text evidence="2">The sequence shown here is derived from an EMBL/GenBank/DDBJ whole genome shotgun (WGS) entry which is preliminary data.</text>
</comment>
<evidence type="ECO:0000256" key="1">
    <source>
        <dbReference type="ARBA" id="ARBA00022801"/>
    </source>
</evidence>
<dbReference type="PANTHER" id="PTHR20935:SF0">
    <property type="entry name" value="SERINE_THREONINE-PROTEIN PHOSPHATASE PGAM5, MITOCHONDRIAL"/>
    <property type="match status" value="1"/>
</dbReference>